<protein>
    <submittedName>
        <fullName evidence="2">2910_t:CDS:1</fullName>
    </submittedName>
</protein>
<dbReference type="Proteomes" id="UP000789706">
    <property type="component" value="Unassembled WGS sequence"/>
</dbReference>
<accession>A0A9N8ZKJ2</accession>
<sequence length="109" mass="11745">MDYVDTKITDDIDTSFSFSTPSSSKASSVIPDEEYEDVPSSISTPSSSSAGSVIPDEEPTKTDFHRPTKTDGPKLTHPALMVNKTAKTGQISLDLPGTDDDLRIDMPHT</sequence>
<proteinExistence type="predicted"/>
<evidence type="ECO:0000256" key="1">
    <source>
        <dbReference type="SAM" id="MobiDB-lite"/>
    </source>
</evidence>
<feature type="compositionally biased region" description="Basic and acidic residues" evidence="1">
    <location>
        <begin position="1"/>
        <end position="10"/>
    </location>
</feature>
<dbReference type="AlphaFoldDB" id="A0A9N8ZKJ2"/>
<feature type="compositionally biased region" description="Low complexity" evidence="1">
    <location>
        <begin position="40"/>
        <end position="52"/>
    </location>
</feature>
<feature type="region of interest" description="Disordered" evidence="1">
    <location>
        <begin position="1"/>
        <end position="109"/>
    </location>
</feature>
<feature type="compositionally biased region" description="Basic and acidic residues" evidence="1">
    <location>
        <begin position="58"/>
        <end position="74"/>
    </location>
</feature>
<name>A0A9N8ZKJ2_9GLOM</name>
<comment type="caution">
    <text evidence="2">The sequence shown here is derived from an EMBL/GenBank/DDBJ whole genome shotgun (WGS) entry which is preliminary data.</text>
</comment>
<keyword evidence="3" id="KW-1185">Reference proteome</keyword>
<feature type="compositionally biased region" description="Low complexity" evidence="1">
    <location>
        <begin position="14"/>
        <end position="28"/>
    </location>
</feature>
<reference evidence="2" key="1">
    <citation type="submission" date="2021-06" db="EMBL/GenBank/DDBJ databases">
        <authorList>
            <person name="Kallberg Y."/>
            <person name="Tangrot J."/>
            <person name="Rosling A."/>
        </authorList>
    </citation>
    <scope>NUCLEOTIDE SEQUENCE</scope>
    <source>
        <strain evidence="2">AZ414A</strain>
    </source>
</reference>
<feature type="compositionally biased region" description="Basic and acidic residues" evidence="1">
    <location>
        <begin position="100"/>
        <end position="109"/>
    </location>
</feature>
<evidence type="ECO:0000313" key="2">
    <source>
        <dbReference type="EMBL" id="CAG8498971.1"/>
    </source>
</evidence>
<gene>
    <name evidence="2" type="ORF">DEBURN_LOCUS4574</name>
</gene>
<organism evidence="2 3">
    <name type="scientific">Diversispora eburnea</name>
    <dbReference type="NCBI Taxonomy" id="1213867"/>
    <lineage>
        <taxon>Eukaryota</taxon>
        <taxon>Fungi</taxon>
        <taxon>Fungi incertae sedis</taxon>
        <taxon>Mucoromycota</taxon>
        <taxon>Glomeromycotina</taxon>
        <taxon>Glomeromycetes</taxon>
        <taxon>Diversisporales</taxon>
        <taxon>Diversisporaceae</taxon>
        <taxon>Diversispora</taxon>
    </lineage>
</organism>
<dbReference type="EMBL" id="CAJVPK010000355">
    <property type="protein sequence ID" value="CAG8498971.1"/>
    <property type="molecule type" value="Genomic_DNA"/>
</dbReference>
<evidence type="ECO:0000313" key="3">
    <source>
        <dbReference type="Proteomes" id="UP000789706"/>
    </source>
</evidence>